<dbReference type="OrthoDB" id="9787680at2"/>
<dbReference type="PROSITE" id="PS50977">
    <property type="entry name" value="HTH_TETR_2"/>
    <property type="match status" value="1"/>
</dbReference>
<dbReference type="Gene3D" id="1.10.357.10">
    <property type="entry name" value="Tetracycline Repressor, domain 2"/>
    <property type="match status" value="1"/>
</dbReference>
<accession>A0A239HCR2</accession>
<dbReference type="Proteomes" id="UP000198339">
    <property type="component" value="Unassembled WGS sequence"/>
</dbReference>
<name>A0A239HCR2_9SPHN</name>
<dbReference type="SUPFAM" id="SSF46689">
    <property type="entry name" value="Homeodomain-like"/>
    <property type="match status" value="1"/>
</dbReference>
<evidence type="ECO:0000313" key="7">
    <source>
        <dbReference type="Proteomes" id="UP000198339"/>
    </source>
</evidence>
<feature type="domain" description="HTH tetR-type" evidence="5">
    <location>
        <begin position="7"/>
        <end position="67"/>
    </location>
</feature>
<feature type="DNA-binding region" description="H-T-H motif" evidence="4">
    <location>
        <begin position="30"/>
        <end position="49"/>
    </location>
</feature>
<dbReference type="EMBL" id="FZPA01000005">
    <property type="protein sequence ID" value="SNS78593.1"/>
    <property type="molecule type" value="Genomic_DNA"/>
</dbReference>
<evidence type="ECO:0000256" key="3">
    <source>
        <dbReference type="ARBA" id="ARBA00023163"/>
    </source>
</evidence>
<dbReference type="InterPro" id="IPR036271">
    <property type="entry name" value="Tet_transcr_reg_TetR-rel_C_sf"/>
</dbReference>
<dbReference type="RefSeq" id="WP_089215619.1">
    <property type="nucleotide sequence ID" value="NZ_FZPA01000005.1"/>
</dbReference>
<evidence type="ECO:0000256" key="4">
    <source>
        <dbReference type="PROSITE-ProRule" id="PRU00335"/>
    </source>
</evidence>
<dbReference type="PANTHER" id="PTHR47506:SF1">
    <property type="entry name" value="HTH-TYPE TRANSCRIPTIONAL REGULATOR YJDC"/>
    <property type="match status" value="1"/>
</dbReference>
<keyword evidence="1" id="KW-0805">Transcription regulation</keyword>
<keyword evidence="3" id="KW-0804">Transcription</keyword>
<evidence type="ECO:0000259" key="5">
    <source>
        <dbReference type="PROSITE" id="PS50977"/>
    </source>
</evidence>
<keyword evidence="7" id="KW-1185">Reference proteome</keyword>
<keyword evidence="2 4" id="KW-0238">DNA-binding</keyword>
<dbReference type="PANTHER" id="PTHR47506">
    <property type="entry name" value="TRANSCRIPTIONAL REGULATORY PROTEIN"/>
    <property type="match status" value="1"/>
</dbReference>
<dbReference type="Pfam" id="PF00440">
    <property type="entry name" value="TetR_N"/>
    <property type="match status" value="1"/>
</dbReference>
<reference evidence="6 7" key="1">
    <citation type="submission" date="2017-06" db="EMBL/GenBank/DDBJ databases">
        <authorList>
            <person name="Kim H.J."/>
            <person name="Triplett B.A."/>
        </authorList>
    </citation>
    <scope>NUCLEOTIDE SEQUENCE [LARGE SCALE GENOMIC DNA]</scope>
    <source>
        <strain evidence="6 7">DS15</strain>
    </source>
</reference>
<dbReference type="PRINTS" id="PR00455">
    <property type="entry name" value="HTHTETR"/>
</dbReference>
<evidence type="ECO:0000313" key="6">
    <source>
        <dbReference type="EMBL" id="SNS78593.1"/>
    </source>
</evidence>
<dbReference type="AlphaFoldDB" id="A0A239HCR2"/>
<proteinExistence type="predicted"/>
<protein>
    <submittedName>
        <fullName evidence="6">Transcriptional regulator, TetR family</fullName>
    </submittedName>
</protein>
<gene>
    <name evidence="6" type="ORF">SAMN06295955_10569</name>
</gene>
<organism evidence="6 7">
    <name type="scientific">Sphingopyxis indica</name>
    <dbReference type="NCBI Taxonomy" id="436663"/>
    <lineage>
        <taxon>Bacteria</taxon>
        <taxon>Pseudomonadati</taxon>
        <taxon>Pseudomonadota</taxon>
        <taxon>Alphaproteobacteria</taxon>
        <taxon>Sphingomonadales</taxon>
        <taxon>Sphingomonadaceae</taxon>
        <taxon>Sphingopyxis</taxon>
    </lineage>
</organism>
<dbReference type="InterPro" id="IPR009057">
    <property type="entry name" value="Homeodomain-like_sf"/>
</dbReference>
<dbReference type="SUPFAM" id="SSF48498">
    <property type="entry name" value="Tetracyclin repressor-like, C-terminal domain"/>
    <property type="match status" value="1"/>
</dbReference>
<evidence type="ECO:0000256" key="2">
    <source>
        <dbReference type="ARBA" id="ARBA00023125"/>
    </source>
</evidence>
<dbReference type="GO" id="GO:0003677">
    <property type="term" value="F:DNA binding"/>
    <property type="evidence" value="ECO:0007669"/>
    <property type="project" value="UniProtKB-UniRule"/>
</dbReference>
<dbReference type="InterPro" id="IPR001647">
    <property type="entry name" value="HTH_TetR"/>
</dbReference>
<sequence>MNTNENNEVRDRILATASELFYRRGVRAVGVDLIVADAGVAKTSLYRHFRTKDDLIAAFLEREDELFWKEWDAATHAHANDPHAELDALLAWIGPRVGRPSYRGCPQNNVAAEFPDGDHPARKVATAHKREMRRRLTAIAERLGVSNPTELGGQLAVLFNGAFISAPMFREDEATDLLQRASRALVAGSTSPG</sequence>
<evidence type="ECO:0000256" key="1">
    <source>
        <dbReference type="ARBA" id="ARBA00023015"/>
    </source>
</evidence>